<dbReference type="Pfam" id="PF13839">
    <property type="entry name" value="PC-Esterase"/>
    <property type="match status" value="1"/>
</dbReference>
<sequence>MGLWNRVVDCPYPYNNGESFEISFVRNDNLNGNNDAEVTQENVDFPWIQNYASYNGRTLLVASTGAHQHHVNAYRAAVDNFVTMMDQVNRNDDIIVYRTAAPGHRDCSESTAGRTDTVGVDKFTDYNNYMLGKLHERDRVRRNHDQMLKSNTEVISSSPSVTSMSHLPSPVEIRPMDIFPMTLLHPHGKEGVSTNMKKKLHDCQHDYLPGPPDGWNHMLYTTLVDLVNEKRTGERHPLW</sequence>
<feature type="domain" description="Trichome birefringence-like C-terminal" evidence="2">
    <location>
        <begin position="69"/>
        <end position="221"/>
    </location>
</feature>
<organism evidence="3">
    <name type="scientific">Helicotheca tamesis</name>
    <dbReference type="NCBI Taxonomy" id="374047"/>
    <lineage>
        <taxon>Eukaryota</taxon>
        <taxon>Sar</taxon>
        <taxon>Stramenopiles</taxon>
        <taxon>Ochrophyta</taxon>
        <taxon>Bacillariophyta</taxon>
        <taxon>Mediophyceae</taxon>
        <taxon>Lithodesmiophycidae</taxon>
        <taxon>Lithodesmiales</taxon>
        <taxon>Lithodesmiaceae</taxon>
        <taxon>Helicotheca</taxon>
    </lineage>
</organism>
<evidence type="ECO:0000313" key="3">
    <source>
        <dbReference type="EMBL" id="CAD9473421.1"/>
    </source>
</evidence>
<protein>
    <recommendedName>
        <fullName evidence="2">Trichome birefringence-like C-terminal domain-containing protein</fullName>
    </recommendedName>
</protein>
<dbReference type="EMBL" id="HBGV01003094">
    <property type="protein sequence ID" value="CAD9473421.1"/>
    <property type="molecule type" value="Transcribed_RNA"/>
</dbReference>
<dbReference type="AlphaFoldDB" id="A0A7S2MAZ8"/>
<dbReference type="GO" id="GO:0016740">
    <property type="term" value="F:transferase activity"/>
    <property type="evidence" value="ECO:0007669"/>
    <property type="project" value="InterPro"/>
</dbReference>
<dbReference type="InterPro" id="IPR026057">
    <property type="entry name" value="TBL_C"/>
</dbReference>
<evidence type="ECO:0000259" key="2">
    <source>
        <dbReference type="Pfam" id="PF13839"/>
    </source>
</evidence>
<evidence type="ECO:0000256" key="1">
    <source>
        <dbReference type="ARBA" id="ARBA00007727"/>
    </source>
</evidence>
<accession>A0A7S2MAZ8</accession>
<name>A0A7S2MAZ8_9STRA</name>
<reference evidence="3" key="1">
    <citation type="submission" date="2021-01" db="EMBL/GenBank/DDBJ databases">
        <authorList>
            <person name="Corre E."/>
            <person name="Pelletier E."/>
            <person name="Niang G."/>
            <person name="Scheremetjew M."/>
            <person name="Finn R."/>
            <person name="Kale V."/>
            <person name="Holt S."/>
            <person name="Cochrane G."/>
            <person name="Meng A."/>
            <person name="Brown T."/>
            <person name="Cohen L."/>
        </authorList>
    </citation>
    <scope>NUCLEOTIDE SEQUENCE</scope>
    <source>
        <strain evidence="3">CCMP826</strain>
    </source>
</reference>
<comment type="similarity">
    <text evidence="1">Belongs to the PC-esterase family. TBL subfamily.</text>
</comment>
<gene>
    <name evidence="3" type="ORF">HTAM1171_LOCUS1886</name>
</gene>
<proteinExistence type="inferred from homology"/>